<feature type="domain" description="HTH deoR-type" evidence="3">
    <location>
        <begin position="4"/>
        <end position="63"/>
    </location>
</feature>
<dbReference type="Gene3D" id="1.10.10.10">
    <property type="entry name" value="Winged helix-like DNA-binding domain superfamily/Winged helix DNA-binding domain"/>
    <property type="match status" value="1"/>
</dbReference>
<dbReference type="InterPro" id="IPR036390">
    <property type="entry name" value="WH_DNA-bd_sf"/>
</dbReference>
<keyword evidence="1" id="KW-0805">Transcription regulation</keyword>
<dbReference type="InterPro" id="IPR028349">
    <property type="entry name" value="PafC-like"/>
</dbReference>
<dbReference type="RefSeq" id="WP_085916011.1">
    <property type="nucleotide sequence ID" value="NZ_AP018920.1"/>
</dbReference>
<protein>
    <submittedName>
        <fullName evidence="4">HTH domain protein</fullName>
    </submittedName>
</protein>
<comment type="caution">
    <text evidence="4">The sequence shown here is derived from an EMBL/GenBank/DDBJ whole genome shotgun (WGS) entry which is preliminary data.</text>
</comment>
<dbReference type="Pfam" id="PF13280">
    <property type="entry name" value="WYL"/>
    <property type="match status" value="1"/>
</dbReference>
<dbReference type="PROSITE" id="PS51000">
    <property type="entry name" value="HTH_DEOR_2"/>
    <property type="match status" value="1"/>
</dbReference>
<dbReference type="PANTHER" id="PTHR34580">
    <property type="match status" value="1"/>
</dbReference>
<reference evidence="4 5" key="1">
    <citation type="submission" date="2016-09" db="EMBL/GenBank/DDBJ databases">
        <title>Pseudonocardia autotrophica DSM535, a candidate organism with high potential of specific P450 cytochromes.</title>
        <authorList>
            <person name="Grumaz C."/>
            <person name="Vainshtein Y."/>
            <person name="Kirstahler P."/>
            <person name="Sohn K."/>
        </authorList>
    </citation>
    <scope>NUCLEOTIDE SEQUENCE [LARGE SCALE GENOMIC DNA]</scope>
    <source>
        <strain evidence="4 5">DSM 535</strain>
    </source>
</reference>
<evidence type="ECO:0000256" key="2">
    <source>
        <dbReference type="ARBA" id="ARBA00023163"/>
    </source>
</evidence>
<dbReference type="Pfam" id="PF08279">
    <property type="entry name" value="HTH_11"/>
    <property type="match status" value="1"/>
</dbReference>
<dbReference type="PIRSF" id="PIRSF016838">
    <property type="entry name" value="PafC"/>
    <property type="match status" value="1"/>
</dbReference>
<dbReference type="InterPro" id="IPR051534">
    <property type="entry name" value="CBASS_pafABC_assoc_protein"/>
</dbReference>
<dbReference type="InterPro" id="IPR026881">
    <property type="entry name" value="WYL_dom"/>
</dbReference>
<dbReference type="InterPro" id="IPR057727">
    <property type="entry name" value="WCX_dom"/>
</dbReference>
<gene>
    <name evidence="4" type="ORF">BG845_05929</name>
</gene>
<dbReference type="InterPro" id="IPR001034">
    <property type="entry name" value="DeoR_HTH"/>
</dbReference>
<dbReference type="SUPFAM" id="SSF46785">
    <property type="entry name" value="Winged helix' DNA-binding domain"/>
    <property type="match status" value="1"/>
</dbReference>
<evidence type="ECO:0000313" key="5">
    <source>
        <dbReference type="Proteomes" id="UP000194360"/>
    </source>
</evidence>
<organism evidence="4 5">
    <name type="scientific">Pseudonocardia autotrophica</name>
    <name type="common">Amycolata autotrophica</name>
    <name type="synonym">Nocardia autotrophica</name>
    <dbReference type="NCBI Taxonomy" id="2074"/>
    <lineage>
        <taxon>Bacteria</taxon>
        <taxon>Bacillati</taxon>
        <taxon>Actinomycetota</taxon>
        <taxon>Actinomycetes</taxon>
        <taxon>Pseudonocardiales</taxon>
        <taxon>Pseudonocardiaceae</taxon>
        <taxon>Pseudonocardia</taxon>
    </lineage>
</organism>
<dbReference type="InterPro" id="IPR036388">
    <property type="entry name" value="WH-like_DNA-bd_sf"/>
</dbReference>
<keyword evidence="5" id="KW-1185">Reference proteome</keyword>
<dbReference type="Proteomes" id="UP000194360">
    <property type="component" value="Unassembled WGS sequence"/>
</dbReference>
<sequence length="326" mass="35651">MLSASHRLLQLLSVLSTRPEWTGAELAARLDVHERTVRRDVVKLRELGYGVEAVTGPLGGYRLGAGSQMPPLNLDDDEALATAVALRRLAWEHPDGEGQSALTALLKLQRSLPRRAAESLGRFDSVITRAGGLPEAHGEVALPVLTALAAACRARDRIRFRYRDRRGNDGRRAVEPAGLVRTAHRWYLAAWDLDRDDWRVFRADRITDVAVTGPAGPPRREVDATALVEAAITSTPYEVYADVELHRPVDEVRALVPATIASHVPDGPHRTATRLGGPDARWIADYLVRLGVPFRVLGPAEVRELVVTRLQDLLTLQASAAADDPG</sequence>
<evidence type="ECO:0000313" key="4">
    <source>
        <dbReference type="EMBL" id="OSY35594.1"/>
    </source>
</evidence>
<dbReference type="AlphaFoldDB" id="A0A1Y2MK17"/>
<dbReference type="PROSITE" id="PS52050">
    <property type="entry name" value="WYL"/>
    <property type="match status" value="1"/>
</dbReference>
<dbReference type="GO" id="GO:0003700">
    <property type="term" value="F:DNA-binding transcription factor activity"/>
    <property type="evidence" value="ECO:0007669"/>
    <property type="project" value="InterPro"/>
</dbReference>
<name>A0A1Y2MK17_PSEAH</name>
<dbReference type="STRING" id="2074.BG845_05929"/>
<accession>A0A1Y2MK17</accession>
<dbReference type="OrthoDB" id="3483912at2"/>
<dbReference type="InterPro" id="IPR013196">
    <property type="entry name" value="HTH_11"/>
</dbReference>
<proteinExistence type="predicted"/>
<dbReference type="Pfam" id="PF25583">
    <property type="entry name" value="WCX"/>
    <property type="match status" value="1"/>
</dbReference>
<evidence type="ECO:0000259" key="3">
    <source>
        <dbReference type="PROSITE" id="PS51000"/>
    </source>
</evidence>
<keyword evidence="2" id="KW-0804">Transcription</keyword>
<dbReference type="EMBL" id="MIGB01000049">
    <property type="protein sequence ID" value="OSY35594.1"/>
    <property type="molecule type" value="Genomic_DNA"/>
</dbReference>
<dbReference type="PANTHER" id="PTHR34580:SF3">
    <property type="entry name" value="PROTEIN PAFB"/>
    <property type="match status" value="1"/>
</dbReference>
<evidence type="ECO:0000256" key="1">
    <source>
        <dbReference type="ARBA" id="ARBA00023015"/>
    </source>
</evidence>